<protein>
    <submittedName>
        <fullName evidence="2">Uncharacterized protein</fullName>
    </submittedName>
</protein>
<dbReference type="AlphaFoldDB" id="A0A9E7KZX6"/>
<evidence type="ECO:0000313" key="2">
    <source>
        <dbReference type="EMBL" id="URE33095.1"/>
    </source>
</evidence>
<reference evidence="2" key="1">
    <citation type="submission" date="2022-05" db="EMBL/GenBank/DDBJ databases">
        <title>The Musa troglodytarum L. genome provides insights into the mechanism of non-climacteric behaviour and enrichment of carotenoids.</title>
        <authorList>
            <person name="Wang J."/>
        </authorList>
    </citation>
    <scope>NUCLEOTIDE SEQUENCE</scope>
    <source>
        <tissue evidence="2">Leaf</tissue>
    </source>
</reference>
<dbReference type="PANTHER" id="PTHR36792">
    <property type="entry name" value="EXPRESSED PROTEIN"/>
    <property type="match status" value="1"/>
</dbReference>
<feature type="compositionally biased region" description="Basic and acidic residues" evidence="1">
    <location>
        <begin position="272"/>
        <end position="293"/>
    </location>
</feature>
<feature type="non-terminal residue" evidence="2">
    <location>
        <position position="1"/>
    </location>
</feature>
<organism evidence="2 3">
    <name type="scientific">Musa troglodytarum</name>
    <name type="common">fe'i banana</name>
    <dbReference type="NCBI Taxonomy" id="320322"/>
    <lineage>
        <taxon>Eukaryota</taxon>
        <taxon>Viridiplantae</taxon>
        <taxon>Streptophyta</taxon>
        <taxon>Embryophyta</taxon>
        <taxon>Tracheophyta</taxon>
        <taxon>Spermatophyta</taxon>
        <taxon>Magnoliopsida</taxon>
        <taxon>Liliopsida</taxon>
        <taxon>Zingiberales</taxon>
        <taxon>Musaceae</taxon>
        <taxon>Musa</taxon>
    </lineage>
</organism>
<dbReference type="PANTHER" id="PTHR36792:SF5">
    <property type="entry name" value="SEL1 REPEAT PROTEIN"/>
    <property type="match status" value="1"/>
</dbReference>
<feature type="region of interest" description="Disordered" evidence="1">
    <location>
        <begin position="33"/>
        <end position="55"/>
    </location>
</feature>
<keyword evidence="3" id="KW-1185">Reference proteome</keyword>
<feature type="compositionally biased region" description="Basic and acidic residues" evidence="1">
    <location>
        <begin position="33"/>
        <end position="52"/>
    </location>
</feature>
<evidence type="ECO:0000256" key="1">
    <source>
        <dbReference type="SAM" id="MobiDB-lite"/>
    </source>
</evidence>
<evidence type="ECO:0000313" key="3">
    <source>
        <dbReference type="Proteomes" id="UP001055439"/>
    </source>
</evidence>
<accession>A0A9E7KZX6</accession>
<gene>
    <name evidence="2" type="ORF">MUK42_34507</name>
</gene>
<sequence>IAYLLSAIENQKSATGNRKPDIIAEIDSAKADSKETLERLGSDNDRSRKGDHPPAVLQHFPHVARVGATLSLLLTRTTAVDSLPPVWRAAALACPKPSTSTQLGYTPVAVERIRSSKVAKPALKTLASLNNAKTSTVVALRDLGRGMDDRVRQEGRVPLKEVVADGTRRWFQDALKEARVGDVAMQVLVGQMHHSGYGVLKNDQKVRFLVVLWWCFSCDDLLDGMVSRDVGLIIHKIFGTVWFGPGHPVQTGPGSDRATGSDRAEPSPTEPSRAEPIRAEPSRTEPSRAERSRAGPVEPAVPGRTVHPGAKRDRTESGLSDSARPGPARRGSARFGSARLGSARSGSSRLGPARLGSARSGSARLGPRRWGVSHANNASDTVDSATPWPRHCWRAKRPSEGEGEGPPAVSVRPPPLRTLDLLSHLTVQNHLKLAW</sequence>
<dbReference type="OrthoDB" id="2384430at2759"/>
<feature type="region of interest" description="Disordered" evidence="1">
    <location>
        <begin position="245"/>
        <end position="414"/>
    </location>
</feature>
<dbReference type="EMBL" id="CP097510">
    <property type="protein sequence ID" value="URE33095.1"/>
    <property type="molecule type" value="Genomic_DNA"/>
</dbReference>
<name>A0A9E7KZX6_9LILI</name>
<feature type="compositionally biased region" description="Polar residues" evidence="1">
    <location>
        <begin position="374"/>
        <end position="384"/>
    </location>
</feature>
<feature type="compositionally biased region" description="Low complexity" evidence="1">
    <location>
        <begin position="322"/>
        <end position="357"/>
    </location>
</feature>
<proteinExistence type="predicted"/>
<dbReference type="Proteomes" id="UP001055439">
    <property type="component" value="Chromosome 8"/>
</dbReference>